<gene>
    <name evidence="2" type="ORF">MM415B05976_0010</name>
    <name evidence="1" type="ORF">TM448A06198_0007</name>
</gene>
<accession>A0A6H2A650</accession>
<dbReference type="EMBL" id="MT143522">
    <property type="protein sequence ID" value="QJA97760.1"/>
    <property type="molecule type" value="Genomic_DNA"/>
</dbReference>
<protein>
    <submittedName>
        <fullName evidence="1">Uncharacterized protein</fullName>
    </submittedName>
</protein>
<proteinExistence type="predicted"/>
<name>A0A6H2A650_9ZZZZ</name>
<organism evidence="1">
    <name type="scientific">viral metagenome</name>
    <dbReference type="NCBI Taxonomy" id="1070528"/>
    <lineage>
        <taxon>unclassified sequences</taxon>
        <taxon>metagenomes</taxon>
        <taxon>organismal metagenomes</taxon>
    </lineage>
</organism>
<evidence type="ECO:0000313" key="2">
    <source>
        <dbReference type="EMBL" id="QJA97760.1"/>
    </source>
</evidence>
<sequence>MRYFKARWEIRTGLFPAKPNNIEIMRRDKRGFKWAILIQFPRISFTSRKALAKAEGK</sequence>
<reference evidence="1" key="1">
    <citation type="submission" date="2020-03" db="EMBL/GenBank/DDBJ databases">
        <title>The deep terrestrial virosphere.</title>
        <authorList>
            <person name="Holmfeldt K."/>
            <person name="Nilsson E."/>
            <person name="Simone D."/>
            <person name="Lopez-Fernandez M."/>
            <person name="Wu X."/>
            <person name="de Brujin I."/>
            <person name="Lundin D."/>
            <person name="Andersson A."/>
            <person name="Bertilsson S."/>
            <person name="Dopson M."/>
        </authorList>
    </citation>
    <scope>NUCLEOTIDE SEQUENCE</scope>
    <source>
        <strain evidence="2">MM415B05976</strain>
        <strain evidence="1">TM448A06198</strain>
    </source>
</reference>
<evidence type="ECO:0000313" key="1">
    <source>
        <dbReference type="EMBL" id="QJA54920.1"/>
    </source>
</evidence>
<dbReference type="EMBL" id="MT144550">
    <property type="protein sequence ID" value="QJA54920.1"/>
    <property type="molecule type" value="Genomic_DNA"/>
</dbReference>
<dbReference type="AlphaFoldDB" id="A0A6H2A650"/>